<accession>A0A2T2ZS54</accession>
<name>A0A2T2ZS54_9PEZI</name>
<evidence type="ECO:0000313" key="1">
    <source>
        <dbReference type="EMBL" id="PSR74686.1"/>
    </source>
</evidence>
<reference evidence="1 2" key="1">
    <citation type="journal article" date="2018" name="Mycol. Prog.">
        <title>Coniella lustricola, a new species from submerged detritus.</title>
        <authorList>
            <person name="Raudabaugh D.B."/>
            <person name="Iturriaga T."/>
            <person name="Carver A."/>
            <person name="Mondo S."/>
            <person name="Pangilinan J."/>
            <person name="Lipzen A."/>
            <person name="He G."/>
            <person name="Amirebrahimi M."/>
            <person name="Grigoriev I.V."/>
            <person name="Miller A.N."/>
        </authorList>
    </citation>
    <scope>NUCLEOTIDE SEQUENCE [LARGE SCALE GENOMIC DNA]</scope>
    <source>
        <strain evidence="1 2">B22-T-1</strain>
    </source>
</reference>
<organism evidence="1 2">
    <name type="scientific">Coniella lustricola</name>
    <dbReference type="NCBI Taxonomy" id="2025994"/>
    <lineage>
        <taxon>Eukaryota</taxon>
        <taxon>Fungi</taxon>
        <taxon>Dikarya</taxon>
        <taxon>Ascomycota</taxon>
        <taxon>Pezizomycotina</taxon>
        <taxon>Sordariomycetes</taxon>
        <taxon>Sordariomycetidae</taxon>
        <taxon>Diaporthales</taxon>
        <taxon>Schizoparmaceae</taxon>
        <taxon>Coniella</taxon>
    </lineage>
</organism>
<proteinExistence type="predicted"/>
<evidence type="ECO:0000313" key="2">
    <source>
        <dbReference type="Proteomes" id="UP000241462"/>
    </source>
</evidence>
<dbReference type="AlphaFoldDB" id="A0A2T2ZS54"/>
<dbReference type="InParanoid" id="A0A2T2ZS54"/>
<keyword evidence="2" id="KW-1185">Reference proteome</keyword>
<dbReference type="Proteomes" id="UP000241462">
    <property type="component" value="Unassembled WGS sequence"/>
</dbReference>
<gene>
    <name evidence="1" type="ORF">BD289DRAFT_213905</name>
</gene>
<protein>
    <submittedName>
        <fullName evidence="1">Uncharacterized protein</fullName>
    </submittedName>
</protein>
<dbReference type="EMBL" id="KZ678841">
    <property type="protein sequence ID" value="PSR74686.1"/>
    <property type="molecule type" value="Genomic_DNA"/>
</dbReference>
<sequence length="171" mass="18861">MLLGLETRMHTADSSPALVLVHQQSGKRTAHRSYRPLVRLLPLTASMRPRPGTRAHSTDMALLDQIWDTLGPGRHIQAVCMSFARSTTPPNTIVPNKREAEPPTSNLALPVRQRPSPSREICCYLEGSPARIRHWDLAGWIVIYHQLDTSGPDCTSTVSGSWSASPPRIAP</sequence>